<keyword evidence="1" id="KW-0150">Chloroplast</keyword>
<protein>
    <submittedName>
        <fullName evidence="1">Uncharacterized protein</fullName>
    </submittedName>
</protein>
<sequence>MISTSDFFTVSFQGKWFTQTNTHLLKEKKQKVFLKELCILTNKAKDKSSITKKDENSVIINIDNRNFIKLLKVHKQTKLRVTINAIFQPINYNLFKINYSIIKNKYIYEEYIYFVNNNLMFSMGLVKSIYNNKYYGTVVTSYIRLMS</sequence>
<name>A0A1Z1M321_9FLOR</name>
<dbReference type="AlphaFoldDB" id="A0A1Z1M321"/>
<proteinExistence type="predicted"/>
<gene>
    <name evidence="1" type="primary">ycf58</name>
</gene>
<keyword evidence="1" id="KW-0934">Plastid</keyword>
<organism evidence="1">
    <name type="scientific">Laurencieae sp</name>
    <dbReference type="NCBI Taxonomy" id="2007162"/>
    <lineage>
        <taxon>Eukaryota</taxon>
        <taxon>Rhodophyta</taxon>
        <taxon>Florideophyceae</taxon>
        <taxon>Rhodymeniophycidae</taxon>
        <taxon>Ceramiales</taxon>
        <taxon>Rhodomelaceae</taxon>
        <taxon>Laurencieae</taxon>
    </lineage>
</organism>
<geneLocation type="chloroplast" evidence="1"/>
<accession>A0A1Z1M321</accession>
<reference evidence="1" key="1">
    <citation type="journal article" date="2017" name="J. Phycol.">
        <title>Analysis of chloroplast genomes and a supermatrix inform reclassification of the Rhodomelaceae (Rhodophyta).</title>
        <authorList>
            <person name="Diaz-Tapia P."/>
            <person name="Maggs C.A."/>
            <person name="West J.A."/>
            <person name="Verbruggen H."/>
        </authorList>
    </citation>
    <scope>NUCLEOTIDE SEQUENCE</scope>
    <source>
        <strain evidence="1">JFC1711</strain>
    </source>
</reference>
<dbReference type="EMBL" id="MF101412">
    <property type="protein sequence ID" value="ARW60185.1"/>
    <property type="molecule type" value="Genomic_DNA"/>
</dbReference>
<evidence type="ECO:0000313" key="1">
    <source>
        <dbReference type="EMBL" id="ARW60185.1"/>
    </source>
</evidence>